<evidence type="ECO:0000256" key="4">
    <source>
        <dbReference type="ARBA" id="ARBA00022723"/>
    </source>
</evidence>
<dbReference type="InterPro" id="IPR013785">
    <property type="entry name" value="Aldolase_TIM"/>
</dbReference>
<feature type="binding site" evidence="12">
    <location>
        <begin position="274"/>
        <end position="276"/>
    </location>
    <ligand>
        <name>GTP</name>
        <dbReference type="ChEBI" id="CHEBI:37565"/>
    </ligand>
</feature>
<dbReference type="Pfam" id="PF06463">
    <property type="entry name" value="Mob_synth_C"/>
    <property type="match status" value="1"/>
</dbReference>
<evidence type="ECO:0000256" key="1">
    <source>
        <dbReference type="ARBA" id="ARBA00012167"/>
    </source>
</evidence>
<dbReference type="PANTHER" id="PTHR22960">
    <property type="entry name" value="MOLYBDOPTERIN COFACTOR SYNTHESIS PROTEIN A"/>
    <property type="match status" value="1"/>
</dbReference>
<dbReference type="Gene3D" id="3.20.20.70">
    <property type="entry name" value="Aldolase class I"/>
    <property type="match status" value="1"/>
</dbReference>
<evidence type="ECO:0000256" key="3">
    <source>
        <dbReference type="ARBA" id="ARBA00022691"/>
    </source>
</evidence>
<keyword evidence="3 12" id="KW-0949">S-adenosyl-L-methionine</keyword>
<dbReference type="EMBL" id="AP023366">
    <property type="protein sequence ID" value="BCJ85863.1"/>
    <property type="molecule type" value="Genomic_DNA"/>
</dbReference>
<evidence type="ECO:0000313" key="15">
    <source>
        <dbReference type="Proteomes" id="UP000593802"/>
    </source>
</evidence>
<dbReference type="NCBIfam" id="NF001199">
    <property type="entry name" value="PRK00164.2-1"/>
    <property type="match status" value="1"/>
</dbReference>
<organism evidence="14 15">
    <name type="scientific">Effusibacillus dendaii</name>
    <dbReference type="NCBI Taxonomy" id="2743772"/>
    <lineage>
        <taxon>Bacteria</taxon>
        <taxon>Bacillati</taxon>
        <taxon>Bacillota</taxon>
        <taxon>Bacilli</taxon>
        <taxon>Bacillales</taxon>
        <taxon>Alicyclobacillaceae</taxon>
        <taxon>Effusibacillus</taxon>
    </lineage>
</organism>
<feature type="binding site" evidence="12">
    <location>
        <position position="269"/>
    </location>
    <ligand>
        <name>[4Fe-4S] cluster</name>
        <dbReference type="ChEBI" id="CHEBI:49883"/>
        <label>2</label>
        <note>4Fe-4S-substrate</note>
    </ligand>
</feature>
<feature type="binding site" evidence="12">
    <location>
        <position position="28"/>
    </location>
    <ligand>
        <name>GTP</name>
        <dbReference type="ChEBI" id="CHEBI:37565"/>
    </ligand>
</feature>
<dbReference type="GO" id="GO:0051539">
    <property type="term" value="F:4 iron, 4 sulfur cluster binding"/>
    <property type="evidence" value="ECO:0007669"/>
    <property type="project" value="UniProtKB-UniRule"/>
</dbReference>
<keyword evidence="9 12" id="KW-0501">Molybdenum cofactor biosynthesis</keyword>
<dbReference type="InterPro" id="IPR010505">
    <property type="entry name" value="MoaA_twitch"/>
</dbReference>
<evidence type="ECO:0000256" key="9">
    <source>
        <dbReference type="ARBA" id="ARBA00023150"/>
    </source>
</evidence>
<feature type="domain" description="Radical SAM core" evidence="13">
    <location>
        <begin position="19"/>
        <end position="233"/>
    </location>
</feature>
<evidence type="ECO:0000256" key="5">
    <source>
        <dbReference type="ARBA" id="ARBA00022741"/>
    </source>
</evidence>
<evidence type="ECO:0000256" key="12">
    <source>
        <dbReference type="HAMAP-Rule" id="MF_01225"/>
    </source>
</evidence>
<keyword evidence="10 12" id="KW-0456">Lyase</keyword>
<keyword evidence="15" id="KW-1185">Reference proteome</keyword>
<evidence type="ECO:0000256" key="10">
    <source>
        <dbReference type="ARBA" id="ARBA00023239"/>
    </source>
</evidence>
<dbReference type="RefSeq" id="WP_226375331.1">
    <property type="nucleotide sequence ID" value="NZ_AP023366.1"/>
</dbReference>
<dbReference type="CDD" id="cd21117">
    <property type="entry name" value="Twitch_MoaA"/>
    <property type="match status" value="1"/>
</dbReference>
<dbReference type="EC" id="4.1.99.22" evidence="1 12"/>
<feature type="binding site" evidence="12">
    <location>
        <position position="272"/>
    </location>
    <ligand>
        <name>[4Fe-4S] cluster</name>
        <dbReference type="ChEBI" id="CHEBI:49883"/>
        <label>2</label>
        <note>4Fe-4S-substrate</note>
    </ligand>
</feature>
<evidence type="ECO:0000259" key="13">
    <source>
        <dbReference type="PROSITE" id="PS51918"/>
    </source>
</evidence>
<keyword evidence="7 12" id="KW-0411">Iron-sulfur</keyword>
<evidence type="ECO:0000256" key="8">
    <source>
        <dbReference type="ARBA" id="ARBA00023134"/>
    </source>
</evidence>
<feature type="binding site" evidence="12">
    <location>
        <position position="109"/>
    </location>
    <ligand>
        <name>GTP</name>
        <dbReference type="ChEBI" id="CHEBI:37565"/>
    </ligand>
</feature>
<comment type="subunit">
    <text evidence="12">Monomer and homodimer.</text>
</comment>
<feature type="binding site" evidence="12">
    <location>
        <position position="35"/>
    </location>
    <ligand>
        <name>[4Fe-4S] cluster</name>
        <dbReference type="ChEBI" id="CHEBI:49883"/>
        <label>1</label>
        <note>4Fe-4S-S-AdoMet</note>
    </ligand>
</feature>
<feature type="binding site" evidence="12">
    <location>
        <position position="39"/>
    </location>
    <ligand>
        <name>[4Fe-4S] cluster</name>
        <dbReference type="ChEBI" id="CHEBI:49883"/>
        <label>1</label>
        <note>4Fe-4S-S-AdoMet</note>
    </ligand>
</feature>
<dbReference type="HAMAP" id="MF_01225_B">
    <property type="entry name" value="MoaA_B"/>
    <property type="match status" value="1"/>
</dbReference>
<gene>
    <name evidence="12 14" type="primary">moaA</name>
    <name evidence="14" type="ORF">skT53_08480</name>
</gene>
<evidence type="ECO:0000256" key="6">
    <source>
        <dbReference type="ARBA" id="ARBA00023004"/>
    </source>
</evidence>
<dbReference type="InterPro" id="IPR058240">
    <property type="entry name" value="rSAM_sf"/>
</dbReference>
<protein>
    <recommendedName>
        <fullName evidence="1 12">GTP 3',8-cyclase</fullName>
        <ecNumber evidence="1 12">4.1.99.22</ecNumber>
    </recommendedName>
    <alternativeName>
        <fullName evidence="12">Molybdenum cofactor biosynthesis protein A</fullName>
    </alternativeName>
</protein>
<sequence length="345" mass="39045">MEMLEMVPEASRPQTLTDKFGRKHDYLRISLTDRCNLRCVYCMPAEGMQFMENDKHLTFDEIESVVRVAAKLGVRRLRLTGGEPLVRPRVEELVARLSAIPGIEDIALTTNGIFLAPKARALKEAGVTRVNISLDSMKQERFASITRGGNVNKVLAGLEAAFEVGFHPIKLNVVLMKGFNDDEVDDFLRLSIERNVHIRFIEYMPIGHDDDGWRNLYLSLDYVKERCKALGLPPTPAQAVFGNGPAEYFRLPNAKGTVGLIHPVSDHFCENCNRLRLTADGNIKPCLFWQDEFNVRRYIGNDQALEDLFFRALDIKPESHEMAKVLFGEDLSHEPTVRRMSQIGG</sequence>
<dbReference type="Proteomes" id="UP000593802">
    <property type="component" value="Chromosome"/>
</dbReference>
<feature type="binding site" evidence="12">
    <location>
        <position position="42"/>
    </location>
    <ligand>
        <name>[4Fe-4S] cluster</name>
        <dbReference type="ChEBI" id="CHEBI:49883"/>
        <label>1</label>
        <note>4Fe-4S-S-AdoMet</note>
    </ligand>
</feature>
<comment type="cofactor">
    <cofactor evidence="12">
        <name>[4Fe-4S] cluster</name>
        <dbReference type="ChEBI" id="CHEBI:49883"/>
    </cofactor>
    <text evidence="12">Binds 2 [4Fe-4S] clusters. Binds 1 [4Fe-4S] cluster coordinated with 3 cysteines and an exchangeable S-adenosyl-L-methionine and 1 [4Fe-4S] cluster coordinated with 3 cysteines and the GTP-derived substrate.</text>
</comment>
<comment type="catalytic activity">
    <reaction evidence="11 12">
        <text>GTP + AH2 + S-adenosyl-L-methionine = (8S)-3',8-cyclo-7,8-dihydroguanosine 5'-triphosphate + 5'-deoxyadenosine + L-methionine + A + H(+)</text>
        <dbReference type="Rhea" id="RHEA:49576"/>
        <dbReference type="ChEBI" id="CHEBI:13193"/>
        <dbReference type="ChEBI" id="CHEBI:15378"/>
        <dbReference type="ChEBI" id="CHEBI:17319"/>
        <dbReference type="ChEBI" id="CHEBI:17499"/>
        <dbReference type="ChEBI" id="CHEBI:37565"/>
        <dbReference type="ChEBI" id="CHEBI:57844"/>
        <dbReference type="ChEBI" id="CHEBI:59789"/>
        <dbReference type="ChEBI" id="CHEBI:131766"/>
        <dbReference type="EC" id="4.1.99.22"/>
    </reaction>
</comment>
<dbReference type="GO" id="GO:0005525">
    <property type="term" value="F:GTP binding"/>
    <property type="evidence" value="ECO:0007669"/>
    <property type="project" value="UniProtKB-UniRule"/>
</dbReference>
<dbReference type="InterPro" id="IPR040064">
    <property type="entry name" value="MoaA-like"/>
</dbReference>
<dbReference type="PROSITE" id="PS01305">
    <property type="entry name" value="MOAA_NIFB_PQQE"/>
    <property type="match status" value="1"/>
</dbReference>
<feature type="binding site" evidence="12">
    <location>
        <position position="78"/>
    </location>
    <ligand>
        <name>GTP</name>
        <dbReference type="ChEBI" id="CHEBI:37565"/>
    </ligand>
</feature>
<proteinExistence type="inferred from homology"/>
<dbReference type="SMART" id="SM00729">
    <property type="entry name" value="Elp3"/>
    <property type="match status" value="1"/>
</dbReference>
<dbReference type="PROSITE" id="PS51918">
    <property type="entry name" value="RADICAL_SAM"/>
    <property type="match status" value="1"/>
</dbReference>
<dbReference type="GO" id="GO:0006777">
    <property type="term" value="P:Mo-molybdopterin cofactor biosynthetic process"/>
    <property type="evidence" value="ECO:0007669"/>
    <property type="project" value="UniProtKB-UniRule"/>
</dbReference>
<accession>A0A7I8D6U2</accession>
<dbReference type="SUPFAM" id="SSF102114">
    <property type="entry name" value="Radical SAM enzymes"/>
    <property type="match status" value="1"/>
</dbReference>
<keyword evidence="2 12" id="KW-0004">4Fe-4S</keyword>
<keyword evidence="4 12" id="KW-0479">Metal-binding</keyword>
<dbReference type="SFLD" id="SFLDG01067">
    <property type="entry name" value="SPASM/twitch_domain_containing"/>
    <property type="match status" value="1"/>
</dbReference>
<dbReference type="InterPro" id="IPR000385">
    <property type="entry name" value="MoaA_NifB_PqqE_Fe-S-bd_CS"/>
</dbReference>
<dbReference type="PANTHER" id="PTHR22960:SF0">
    <property type="entry name" value="MOLYBDENUM COFACTOR BIOSYNTHESIS PROTEIN 1"/>
    <property type="match status" value="1"/>
</dbReference>
<keyword evidence="8 12" id="KW-0342">GTP-binding</keyword>
<dbReference type="GO" id="GO:0061799">
    <property type="term" value="F:cyclic pyranopterin monophosphate synthase activity"/>
    <property type="evidence" value="ECO:0007669"/>
    <property type="project" value="TreeGrafter"/>
</dbReference>
<comment type="function">
    <text evidence="12">Catalyzes the cyclization of GTP to (8S)-3',8-cyclo-7,8-dihydroguanosine 5'-triphosphate.</text>
</comment>
<name>A0A7I8D6U2_9BACL</name>
<comment type="pathway">
    <text evidence="12">Cofactor biosynthesis; molybdopterin biosynthesis.</text>
</comment>
<dbReference type="InterPro" id="IPR007197">
    <property type="entry name" value="rSAM"/>
</dbReference>
<evidence type="ECO:0000256" key="2">
    <source>
        <dbReference type="ARBA" id="ARBA00022485"/>
    </source>
</evidence>
<comment type="similarity">
    <text evidence="12">Belongs to the radical SAM superfamily. MoaA family.</text>
</comment>
<dbReference type="NCBIfam" id="TIGR02666">
    <property type="entry name" value="moaA"/>
    <property type="match status" value="1"/>
</dbReference>
<dbReference type="AlphaFoldDB" id="A0A7I8D6U2"/>
<feature type="binding site" evidence="12">
    <location>
        <position position="82"/>
    </location>
    <ligand>
        <name>S-adenosyl-L-methionine</name>
        <dbReference type="ChEBI" id="CHEBI:59789"/>
    </ligand>
</feature>
<feature type="binding site" evidence="12">
    <location>
        <position position="286"/>
    </location>
    <ligand>
        <name>[4Fe-4S] cluster</name>
        <dbReference type="ChEBI" id="CHEBI:49883"/>
        <label>2</label>
        <note>4Fe-4S-substrate</note>
    </ligand>
</feature>
<evidence type="ECO:0000256" key="11">
    <source>
        <dbReference type="ARBA" id="ARBA00048697"/>
    </source>
</evidence>
<dbReference type="SFLD" id="SFLDS00029">
    <property type="entry name" value="Radical_SAM"/>
    <property type="match status" value="1"/>
</dbReference>
<dbReference type="SFLD" id="SFLDG01386">
    <property type="entry name" value="main_SPASM_domain-containing"/>
    <property type="match status" value="1"/>
</dbReference>
<dbReference type="KEGG" id="eff:skT53_08480"/>
<feature type="binding site" evidence="12">
    <location>
        <position position="170"/>
    </location>
    <ligand>
        <name>GTP</name>
        <dbReference type="ChEBI" id="CHEBI:37565"/>
    </ligand>
</feature>
<evidence type="ECO:0000256" key="7">
    <source>
        <dbReference type="ARBA" id="ARBA00023014"/>
    </source>
</evidence>
<feature type="binding site" evidence="12">
    <location>
        <position position="204"/>
    </location>
    <ligand>
        <name>S-adenosyl-L-methionine</name>
        <dbReference type="ChEBI" id="CHEBI:59789"/>
    </ligand>
</feature>
<dbReference type="GO" id="GO:0046872">
    <property type="term" value="F:metal ion binding"/>
    <property type="evidence" value="ECO:0007669"/>
    <property type="project" value="UniProtKB-KW"/>
</dbReference>
<dbReference type="GO" id="GO:1904047">
    <property type="term" value="F:S-adenosyl-L-methionine binding"/>
    <property type="evidence" value="ECO:0007669"/>
    <property type="project" value="UniProtKB-UniRule"/>
</dbReference>
<dbReference type="InterPro" id="IPR050105">
    <property type="entry name" value="MoCo_biosynth_MoaA/MoaC"/>
</dbReference>
<feature type="binding site" evidence="12">
    <location>
        <position position="41"/>
    </location>
    <ligand>
        <name>S-adenosyl-L-methionine</name>
        <dbReference type="ChEBI" id="CHEBI:59789"/>
    </ligand>
</feature>
<feature type="binding site" evidence="12">
    <location>
        <position position="133"/>
    </location>
    <ligand>
        <name>S-adenosyl-L-methionine</name>
        <dbReference type="ChEBI" id="CHEBI:59789"/>
    </ligand>
</feature>
<keyword evidence="6 12" id="KW-0408">Iron</keyword>
<reference evidence="14 15" key="1">
    <citation type="submission" date="2020-08" db="EMBL/GenBank/DDBJ databases">
        <title>Complete Genome Sequence of Effusibacillus dendaii Strain skT53, Isolated from Farmland soil.</title>
        <authorList>
            <person name="Konishi T."/>
            <person name="Kawasaki H."/>
        </authorList>
    </citation>
    <scope>NUCLEOTIDE SEQUENCE [LARGE SCALE GENOMIC DNA]</scope>
    <source>
        <strain evidence="15">skT53</strain>
    </source>
</reference>
<dbReference type="GO" id="GO:0061798">
    <property type="term" value="F:GTP 3',8'-cyclase activity"/>
    <property type="evidence" value="ECO:0007669"/>
    <property type="project" value="UniProtKB-UniRule"/>
</dbReference>
<dbReference type="SFLD" id="SFLDG01383">
    <property type="entry name" value="cyclic_pyranopterin_phosphate"/>
    <property type="match status" value="1"/>
</dbReference>
<dbReference type="UniPathway" id="UPA00344"/>
<keyword evidence="5 12" id="KW-0547">Nucleotide-binding</keyword>
<evidence type="ECO:0000313" key="14">
    <source>
        <dbReference type="EMBL" id="BCJ85863.1"/>
    </source>
</evidence>
<dbReference type="Pfam" id="PF04055">
    <property type="entry name" value="Radical_SAM"/>
    <property type="match status" value="1"/>
</dbReference>
<dbReference type="InterPro" id="IPR006638">
    <property type="entry name" value="Elp3/MiaA/NifB-like_rSAM"/>
</dbReference>
<dbReference type="CDD" id="cd01335">
    <property type="entry name" value="Radical_SAM"/>
    <property type="match status" value="1"/>
</dbReference>
<dbReference type="InterPro" id="IPR013483">
    <property type="entry name" value="MoaA"/>
</dbReference>